<evidence type="ECO:0000313" key="1">
    <source>
        <dbReference type="EMBL" id="KRZ44951.1"/>
    </source>
</evidence>
<accession>A0A0V1KCI6</accession>
<dbReference type="EMBL" id="JYDV01000004">
    <property type="protein sequence ID" value="KRZ44951.1"/>
    <property type="molecule type" value="Genomic_DNA"/>
</dbReference>
<reference evidence="1 2" key="1">
    <citation type="submission" date="2015-01" db="EMBL/GenBank/DDBJ databases">
        <title>Evolution of Trichinella species and genotypes.</title>
        <authorList>
            <person name="Korhonen P.K."/>
            <person name="Edoardo P."/>
            <person name="Giuseppe L.R."/>
            <person name="Gasser R.B."/>
        </authorList>
    </citation>
    <scope>NUCLEOTIDE SEQUENCE [LARGE SCALE GENOMIC DNA]</scope>
    <source>
        <strain evidence="1">ISS176</strain>
    </source>
</reference>
<comment type="caution">
    <text evidence="1">The sequence shown here is derived from an EMBL/GenBank/DDBJ whole genome shotgun (WGS) entry which is preliminary data.</text>
</comment>
<sequence>MSLRPHATVISDDDKPQLELYPVSWYLKIRAEQMSRHIQMLDADIQMSSVSSILRRECNARLICQIYDAPFVTDSFYKAGMRAVFQPTRSSVYSIYNCLPFGREEDETKAFCLAPGTFVSALDFDKVSKVSGVSANRQYRLIGEKKKENLDAQH</sequence>
<dbReference type="Proteomes" id="UP000054826">
    <property type="component" value="Unassembled WGS sequence"/>
</dbReference>
<name>A0A0V1KCI6_TRIPS</name>
<dbReference type="AlphaFoldDB" id="A0A0V1KCI6"/>
<protein>
    <submittedName>
        <fullName evidence="1">Uncharacterized protein</fullName>
    </submittedName>
</protein>
<organism evidence="1 2">
    <name type="scientific">Trichinella pseudospiralis</name>
    <name type="common">Parasitic roundworm</name>
    <dbReference type="NCBI Taxonomy" id="6337"/>
    <lineage>
        <taxon>Eukaryota</taxon>
        <taxon>Metazoa</taxon>
        <taxon>Ecdysozoa</taxon>
        <taxon>Nematoda</taxon>
        <taxon>Enoplea</taxon>
        <taxon>Dorylaimia</taxon>
        <taxon>Trichinellida</taxon>
        <taxon>Trichinellidae</taxon>
        <taxon>Trichinella</taxon>
    </lineage>
</organism>
<gene>
    <name evidence="1" type="ORF">T4C_10945</name>
</gene>
<proteinExistence type="predicted"/>
<evidence type="ECO:0000313" key="2">
    <source>
        <dbReference type="Proteomes" id="UP000054826"/>
    </source>
</evidence>